<dbReference type="RefSeq" id="WP_079289854.1">
    <property type="nucleotide sequence ID" value="NZ_MWPS01000005.1"/>
</dbReference>
<dbReference type="InterPro" id="IPR036396">
    <property type="entry name" value="Cyt_P450_sf"/>
</dbReference>
<keyword evidence="8" id="KW-1185">Reference proteome</keyword>
<keyword evidence="3" id="KW-0479">Metal-binding</keyword>
<keyword evidence="5" id="KW-0408">Iron</keyword>
<evidence type="ECO:0000256" key="1">
    <source>
        <dbReference type="ARBA" id="ARBA00010617"/>
    </source>
</evidence>
<gene>
    <name evidence="7" type="ORF">B2M26_02650</name>
</gene>
<evidence type="ECO:0000256" key="6">
    <source>
        <dbReference type="ARBA" id="ARBA00023033"/>
    </source>
</evidence>
<dbReference type="CDD" id="cd20625">
    <property type="entry name" value="CYP164-like"/>
    <property type="match status" value="1"/>
</dbReference>
<evidence type="ECO:0000256" key="4">
    <source>
        <dbReference type="ARBA" id="ARBA00023002"/>
    </source>
</evidence>
<name>A0A1V4EWC8_9BACL</name>
<dbReference type="PANTHER" id="PTHR46696">
    <property type="entry name" value="P450, PUTATIVE (EUROFUNG)-RELATED"/>
    <property type="match status" value="1"/>
</dbReference>
<reference evidence="7 8" key="1">
    <citation type="submission" date="2017-02" db="EMBL/GenBank/DDBJ databases">
        <title>Draft genome of Acidibacillus ferrooxidans Huett2.</title>
        <authorList>
            <person name="Schopf S."/>
        </authorList>
    </citation>
    <scope>NUCLEOTIDE SEQUENCE [LARGE SCALE GENOMIC DNA]</scope>
    <source>
        <strain evidence="7 8">Huett2</strain>
    </source>
</reference>
<keyword evidence="6" id="KW-0503">Monooxygenase</keyword>
<keyword evidence="2" id="KW-0349">Heme</keyword>
<evidence type="ECO:0000313" key="8">
    <source>
        <dbReference type="Proteomes" id="UP000190229"/>
    </source>
</evidence>
<comment type="caution">
    <text evidence="7">The sequence shown here is derived from an EMBL/GenBank/DDBJ whole genome shotgun (WGS) entry which is preliminary data.</text>
</comment>
<evidence type="ECO:0000256" key="3">
    <source>
        <dbReference type="ARBA" id="ARBA00022723"/>
    </source>
</evidence>
<keyword evidence="4" id="KW-0560">Oxidoreductase</keyword>
<dbReference type="Proteomes" id="UP000190229">
    <property type="component" value="Unassembled WGS sequence"/>
</dbReference>
<sequence>MPQLDLTEQLKSPTYRDNPYPILEDLRLKQPQYLQTYENGARIWFLTKYDDVSFVLKDSRFIKEWRSLLPEEERWVSGQREPAIFQMFQKWMLFRDPPAHTRLRGLVNKTFTPRMIESMRPRIEAIALSVVASLREKDRFDCVAEYAFPIPVAVIAEMLGVPTEDRDLFREWSTVLARFIDLSDVSEDDLARGSEIAHEMMHYFRDLLMVRRVAPRDDLISAMIASEERGDRLSEDEMIATCVLILFAGHETTVNLISNAVYLLLREPDKRQELLLHKELFPTAVDEFLRIESPVQLTSRFVAEDVMIGDAQFRRGDEVNVSLAAANRDPAQFKDPDRMDLRRSPNRHLAFAAGAHFCIGAPLARAEGEIALRVLFEEWTALEHVGEKIDWRDSTVFRGPFTLPLAVRR</sequence>
<accession>A0A1V4EWC8</accession>
<comment type="similarity">
    <text evidence="1">Belongs to the cytochrome P450 family.</text>
</comment>
<protein>
    <recommendedName>
        <fullName evidence="9">Cytochrome P450</fullName>
    </recommendedName>
</protein>
<dbReference type="Gene3D" id="1.10.630.10">
    <property type="entry name" value="Cytochrome P450"/>
    <property type="match status" value="1"/>
</dbReference>
<dbReference type="GO" id="GO:0016705">
    <property type="term" value="F:oxidoreductase activity, acting on paired donors, with incorporation or reduction of molecular oxygen"/>
    <property type="evidence" value="ECO:0007669"/>
    <property type="project" value="InterPro"/>
</dbReference>
<dbReference type="PANTHER" id="PTHR46696:SF1">
    <property type="entry name" value="CYTOCHROME P450 YJIB-RELATED"/>
    <property type="match status" value="1"/>
</dbReference>
<evidence type="ECO:0008006" key="9">
    <source>
        <dbReference type="Google" id="ProtNLM"/>
    </source>
</evidence>
<dbReference type="InterPro" id="IPR001128">
    <property type="entry name" value="Cyt_P450"/>
</dbReference>
<dbReference type="Pfam" id="PF00067">
    <property type="entry name" value="p450"/>
    <property type="match status" value="1"/>
</dbReference>
<dbReference type="GO" id="GO:0004497">
    <property type="term" value="F:monooxygenase activity"/>
    <property type="evidence" value="ECO:0007669"/>
    <property type="project" value="UniProtKB-KW"/>
</dbReference>
<evidence type="ECO:0000256" key="2">
    <source>
        <dbReference type="ARBA" id="ARBA00022617"/>
    </source>
</evidence>
<evidence type="ECO:0000313" key="7">
    <source>
        <dbReference type="EMBL" id="OPG17245.1"/>
    </source>
</evidence>
<dbReference type="AlphaFoldDB" id="A0A1V4EWC8"/>
<dbReference type="InterPro" id="IPR002397">
    <property type="entry name" value="Cyt_P450_B"/>
</dbReference>
<dbReference type="GO" id="GO:0020037">
    <property type="term" value="F:heme binding"/>
    <property type="evidence" value="ECO:0007669"/>
    <property type="project" value="InterPro"/>
</dbReference>
<dbReference type="FunFam" id="1.10.630.10:FF:000018">
    <property type="entry name" value="Cytochrome P450 monooxygenase"/>
    <property type="match status" value="1"/>
</dbReference>
<dbReference type="PRINTS" id="PR00359">
    <property type="entry name" value="BP450"/>
</dbReference>
<organism evidence="7 8">
    <name type="scientific">Ferroacidibacillus organovorans</name>
    <dbReference type="NCBI Taxonomy" id="1765683"/>
    <lineage>
        <taxon>Bacteria</taxon>
        <taxon>Bacillati</taxon>
        <taxon>Bacillota</taxon>
        <taxon>Bacilli</taxon>
        <taxon>Bacillales</taxon>
        <taxon>Alicyclobacillaceae</taxon>
        <taxon>Ferroacidibacillus</taxon>
    </lineage>
</organism>
<evidence type="ECO:0000256" key="5">
    <source>
        <dbReference type="ARBA" id="ARBA00023004"/>
    </source>
</evidence>
<dbReference type="PRINTS" id="PR00385">
    <property type="entry name" value="P450"/>
</dbReference>
<dbReference type="SUPFAM" id="SSF48264">
    <property type="entry name" value="Cytochrome P450"/>
    <property type="match status" value="1"/>
</dbReference>
<dbReference type="GO" id="GO:0005506">
    <property type="term" value="F:iron ion binding"/>
    <property type="evidence" value="ECO:0007669"/>
    <property type="project" value="InterPro"/>
</dbReference>
<proteinExistence type="inferred from homology"/>
<dbReference type="EMBL" id="MWPS01000005">
    <property type="protein sequence ID" value="OPG17245.1"/>
    <property type="molecule type" value="Genomic_DNA"/>
</dbReference>